<gene>
    <name evidence="3" type="ORF">GGR27_002289</name>
</gene>
<proteinExistence type="predicted"/>
<evidence type="ECO:0000259" key="2">
    <source>
        <dbReference type="Pfam" id="PF03724"/>
    </source>
</evidence>
<sequence length="147" mass="16060">MKKLLSLCPLLLLAIMINSCSSAPKPGDQNQGEANYRIHDIWVLKTLAGESISVPSGNLPSLEINLTREEMLGSDGCNELSAPISSVSDAKIVFGPIRSTRMACPDQDLASRYTMALSEVRTYALQELNLMLYDGDGKELMKLLKVD</sequence>
<dbReference type="Gene3D" id="2.40.128.270">
    <property type="match status" value="1"/>
</dbReference>
<accession>A0ABX0XCY1</accession>
<protein>
    <submittedName>
        <fullName evidence="3">Heat shock protein HslJ</fullName>
    </submittedName>
</protein>
<comment type="caution">
    <text evidence="3">The sequence shown here is derived from an EMBL/GenBank/DDBJ whole genome shotgun (WGS) entry which is preliminary data.</text>
</comment>
<dbReference type="PANTHER" id="PTHR35535:SF2">
    <property type="entry name" value="DUF306 DOMAIN-CONTAINING PROTEIN"/>
    <property type="match status" value="1"/>
</dbReference>
<dbReference type="InterPro" id="IPR038670">
    <property type="entry name" value="HslJ-like_sf"/>
</dbReference>
<keyword evidence="4" id="KW-1185">Reference proteome</keyword>
<keyword evidence="3" id="KW-0346">Stress response</keyword>
<name>A0ABX0XCY1_9BACT</name>
<evidence type="ECO:0000256" key="1">
    <source>
        <dbReference type="SAM" id="SignalP"/>
    </source>
</evidence>
<dbReference type="InterPro" id="IPR005184">
    <property type="entry name" value="DUF306_Meta_HslJ"/>
</dbReference>
<reference evidence="3 4" key="1">
    <citation type="submission" date="2020-03" db="EMBL/GenBank/DDBJ databases">
        <title>Genomic Encyclopedia of Type Strains, Phase IV (KMG-IV): sequencing the most valuable type-strain genomes for metagenomic binning, comparative biology and taxonomic classification.</title>
        <authorList>
            <person name="Goeker M."/>
        </authorList>
    </citation>
    <scope>NUCLEOTIDE SEQUENCE [LARGE SCALE GENOMIC DNA]</scope>
    <source>
        <strain evidence="3 4">DSM 105096</strain>
    </source>
</reference>
<dbReference type="Pfam" id="PF03724">
    <property type="entry name" value="META"/>
    <property type="match status" value="1"/>
</dbReference>
<feature type="signal peptide" evidence="1">
    <location>
        <begin position="1"/>
        <end position="22"/>
    </location>
</feature>
<feature type="chain" id="PRO_5046050022" evidence="1">
    <location>
        <begin position="23"/>
        <end position="147"/>
    </location>
</feature>
<keyword evidence="1" id="KW-0732">Signal</keyword>
<feature type="domain" description="DUF306" evidence="2">
    <location>
        <begin position="40"/>
        <end position="142"/>
    </location>
</feature>
<evidence type="ECO:0000313" key="4">
    <source>
        <dbReference type="Proteomes" id="UP000770785"/>
    </source>
</evidence>
<dbReference type="EMBL" id="JAATJH010000003">
    <property type="protein sequence ID" value="NJC26779.1"/>
    <property type="molecule type" value="Genomic_DNA"/>
</dbReference>
<dbReference type="PANTHER" id="PTHR35535">
    <property type="entry name" value="HEAT SHOCK PROTEIN HSLJ"/>
    <property type="match status" value="1"/>
</dbReference>
<evidence type="ECO:0000313" key="3">
    <source>
        <dbReference type="EMBL" id="NJC26779.1"/>
    </source>
</evidence>
<dbReference type="RefSeq" id="WP_168037541.1">
    <property type="nucleotide sequence ID" value="NZ_JAATJH010000003.1"/>
</dbReference>
<dbReference type="Proteomes" id="UP000770785">
    <property type="component" value="Unassembled WGS sequence"/>
</dbReference>
<dbReference type="InterPro" id="IPR053147">
    <property type="entry name" value="Hsp_HslJ-like"/>
</dbReference>
<organism evidence="3 4">
    <name type="scientific">Neolewinella antarctica</name>
    <dbReference type="NCBI Taxonomy" id="442734"/>
    <lineage>
        <taxon>Bacteria</taxon>
        <taxon>Pseudomonadati</taxon>
        <taxon>Bacteroidota</taxon>
        <taxon>Saprospiria</taxon>
        <taxon>Saprospirales</taxon>
        <taxon>Lewinellaceae</taxon>
        <taxon>Neolewinella</taxon>
    </lineage>
</organism>